<dbReference type="Proteomes" id="UP000255425">
    <property type="component" value="Unassembled WGS sequence"/>
</dbReference>
<dbReference type="GO" id="GO:0080120">
    <property type="term" value="P:CAAX-box protein maturation"/>
    <property type="evidence" value="ECO:0007669"/>
    <property type="project" value="UniProtKB-ARBA"/>
</dbReference>
<protein>
    <submittedName>
        <fullName evidence="3">Protein of pXO2-46</fullName>
    </submittedName>
</protein>
<feature type="domain" description="CAAX prenyl protease 2/Lysostaphin resistance protein A-like" evidence="2">
    <location>
        <begin position="3"/>
        <end position="57"/>
    </location>
</feature>
<keyword evidence="1" id="KW-1133">Transmembrane helix</keyword>
<organism evidence="3 4">
    <name type="scientific">Staphylococcus saccharolyticus</name>
    <dbReference type="NCBI Taxonomy" id="33028"/>
    <lineage>
        <taxon>Bacteria</taxon>
        <taxon>Bacillati</taxon>
        <taxon>Bacillota</taxon>
        <taxon>Bacilli</taxon>
        <taxon>Bacillales</taxon>
        <taxon>Staphylococcaceae</taxon>
        <taxon>Staphylococcus</taxon>
    </lineage>
</organism>
<evidence type="ECO:0000313" key="3">
    <source>
        <dbReference type="EMBL" id="SUM69219.1"/>
    </source>
</evidence>
<evidence type="ECO:0000259" key="2">
    <source>
        <dbReference type="Pfam" id="PF02517"/>
    </source>
</evidence>
<keyword evidence="1" id="KW-0812">Transmembrane</keyword>
<dbReference type="EMBL" id="UHDZ01000001">
    <property type="protein sequence ID" value="SUM69219.1"/>
    <property type="molecule type" value="Genomic_DNA"/>
</dbReference>
<dbReference type="Pfam" id="PF02517">
    <property type="entry name" value="Rce1-like"/>
    <property type="match status" value="1"/>
</dbReference>
<keyword evidence="4" id="KW-1185">Reference proteome</keyword>
<dbReference type="InterPro" id="IPR003675">
    <property type="entry name" value="Rce1/LyrA-like_dom"/>
</dbReference>
<reference evidence="3 4" key="1">
    <citation type="submission" date="2018-06" db="EMBL/GenBank/DDBJ databases">
        <authorList>
            <consortium name="Pathogen Informatics"/>
            <person name="Doyle S."/>
        </authorList>
    </citation>
    <scope>NUCLEOTIDE SEQUENCE [LARGE SCALE GENOMIC DNA]</scope>
    <source>
        <strain evidence="3 4">NCTC11807</strain>
    </source>
</reference>
<gene>
    <name evidence="3" type="ORF">NCTC11807_00765</name>
</gene>
<name>A0A380H1X7_9STAP</name>
<keyword evidence="1" id="KW-0472">Membrane</keyword>
<evidence type="ECO:0000313" key="4">
    <source>
        <dbReference type="Proteomes" id="UP000255425"/>
    </source>
</evidence>
<feature type="transmembrane region" description="Helical" evidence="1">
    <location>
        <begin position="45"/>
        <end position="66"/>
    </location>
</feature>
<dbReference type="GO" id="GO:0004175">
    <property type="term" value="F:endopeptidase activity"/>
    <property type="evidence" value="ECO:0007669"/>
    <property type="project" value="UniProtKB-ARBA"/>
</dbReference>
<evidence type="ECO:0000256" key="1">
    <source>
        <dbReference type="SAM" id="Phobius"/>
    </source>
</evidence>
<feature type="transmembrane region" description="Helical" evidence="1">
    <location>
        <begin position="20"/>
        <end position="38"/>
    </location>
</feature>
<sequence>MGIVSAVLFTLIHVTDVKSPFEFGAYLILAISLVYVYLKSDRKLAASLSLHMLNNLISFIWTIIVIF</sequence>
<dbReference type="AlphaFoldDB" id="A0A380H1X7"/>
<proteinExistence type="predicted"/>
<accession>A0A380H1X7</accession>